<reference evidence="1" key="1">
    <citation type="submission" date="2021-02" db="EMBL/GenBank/DDBJ databases">
        <authorList>
            <person name="Bekaert M."/>
        </authorList>
    </citation>
    <scope>NUCLEOTIDE SEQUENCE</scope>
    <source>
        <strain evidence="1">IoA-00</strain>
    </source>
</reference>
<protein>
    <submittedName>
        <fullName evidence="1">(salmon louse) hypothetical protein</fullName>
    </submittedName>
</protein>
<dbReference type="EMBL" id="HG994592">
    <property type="protein sequence ID" value="CAF2831903.1"/>
    <property type="molecule type" value="Genomic_DNA"/>
</dbReference>
<gene>
    <name evidence="1" type="ORF">LSAA_4473</name>
</gene>
<accession>A0A7R8CIF8</accession>
<evidence type="ECO:0000313" key="1">
    <source>
        <dbReference type="EMBL" id="CAF2831903.1"/>
    </source>
</evidence>
<sequence length="106" mass="11911">MVKFCLSVKAKFGSVPTSSFFNNSRARSKLFFIEAHKAFDGKFLKNKLSDPSSKPPALWFAVALTKVRMDLLPFLKNYSLIDFMTSVFPFYIVQSFLGAVLNATVS</sequence>
<keyword evidence="2" id="KW-1185">Reference proteome</keyword>
<dbReference type="AlphaFoldDB" id="A0A7R8CIF8"/>
<evidence type="ECO:0000313" key="2">
    <source>
        <dbReference type="Proteomes" id="UP000675881"/>
    </source>
</evidence>
<organism evidence="1 2">
    <name type="scientific">Lepeophtheirus salmonis</name>
    <name type="common">Salmon louse</name>
    <name type="synonym">Caligus salmonis</name>
    <dbReference type="NCBI Taxonomy" id="72036"/>
    <lineage>
        <taxon>Eukaryota</taxon>
        <taxon>Metazoa</taxon>
        <taxon>Ecdysozoa</taxon>
        <taxon>Arthropoda</taxon>
        <taxon>Crustacea</taxon>
        <taxon>Multicrustacea</taxon>
        <taxon>Hexanauplia</taxon>
        <taxon>Copepoda</taxon>
        <taxon>Siphonostomatoida</taxon>
        <taxon>Caligidae</taxon>
        <taxon>Lepeophtheirus</taxon>
    </lineage>
</organism>
<name>A0A7R8CIF8_LEPSM</name>
<dbReference type="Proteomes" id="UP000675881">
    <property type="component" value="Chromosome 13"/>
</dbReference>
<proteinExistence type="predicted"/>